<dbReference type="Pfam" id="PF13432">
    <property type="entry name" value="TPR_16"/>
    <property type="match status" value="1"/>
</dbReference>
<dbReference type="Gene3D" id="3.40.50.2000">
    <property type="entry name" value="Glycogen Phosphorylase B"/>
    <property type="match status" value="3"/>
</dbReference>
<feature type="repeat" description="TPR" evidence="1">
    <location>
        <begin position="1063"/>
        <end position="1096"/>
    </location>
</feature>
<organism evidence="2 3">
    <name type="scientific">Geomonas terrae</name>
    <dbReference type="NCBI Taxonomy" id="2562681"/>
    <lineage>
        <taxon>Bacteria</taxon>
        <taxon>Pseudomonadati</taxon>
        <taxon>Thermodesulfobacteriota</taxon>
        <taxon>Desulfuromonadia</taxon>
        <taxon>Geobacterales</taxon>
        <taxon>Geobacteraceae</taxon>
        <taxon>Geomonas</taxon>
    </lineage>
</organism>
<dbReference type="SUPFAM" id="SSF53756">
    <property type="entry name" value="UDP-Glycosyltransferase/glycogen phosphorylase"/>
    <property type="match status" value="3"/>
</dbReference>
<dbReference type="Proteomes" id="UP000306416">
    <property type="component" value="Unassembled WGS sequence"/>
</dbReference>
<reference evidence="2 3" key="1">
    <citation type="submission" date="2019-04" db="EMBL/GenBank/DDBJ databases">
        <title>Geobacter oryzae sp. nov., ferric-reducing bacteria isolated from paddy soil.</title>
        <authorList>
            <person name="Xu Z."/>
            <person name="Masuda Y."/>
            <person name="Itoh H."/>
            <person name="Senoo K."/>
        </authorList>
    </citation>
    <scope>NUCLEOTIDE SEQUENCE [LARGE SCALE GENOMIC DNA]</scope>
    <source>
        <strain evidence="2 3">Red111</strain>
    </source>
</reference>
<evidence type="ECO:0000313" key="3">
    <source>
        <dbReference type="Proteomes" id="UP000306416"/>
    </source>
</evidence>
<dbReference type="GO" id="GO:0016757">
    <property type="term" value="F:glycosyltransferase activity"/>
    <property type="evidence" value="ECO:0007669"/>
    <property type="project" value="InterPro"/>
</dbReference>
<name>A0A4S1CME2_9BACT</name>
<proteinExistence type="predicted"/>
<dbReference type="RefSeq" id="WP_135869283.1">
    <property type="nucleotide sequence ID" value="NZ_SRSC01000001.1"/>
</dbReference>
<sequence>MAGATDPAREFARAMELQRAGRLTEAEAIYRPLIAAGGALAVDARINLGAILDETGRPVEALDEYRSALAVRGGDPIALNNMGSTLFRLGRFAEAARQFRLALERMPDAPEIAIALGGALQRSGDLDGALACFRDLARRRPDDAEAHWNLALALLLAGDFKMGWSEYQWRWKKESFTSPRRAFDAPAWDGAPLNGKRILVHGEQGYGDTIQFARYLPMVAQCGGVVIAECQSAALIPLMKNIPGVSEVCVMGGELPPFDLEAPLLSLPHLFGTELETVPDRVPYLAPPPERLAHWREKLSGDPGLKVGLVWAGKPLPDPFRSCPIAELTPLSEVPGVTLYSLQVGEEGAKARECSGLVDLTAGIRDFGDTAALIAGLDLVISVDTSVAHLAGALGKPVWLLLPMAGDYRWLVAREDSPWYPTMRIFRQKLQGEWGEVVQRVRTALLGAALSFWEGALARRPLDGTAHYLCGALLAATGKPREATVRLTKAAQLLPGRWEPHYALAGALQQMGMMAGTREALEAALALEQKAPLLHEALGIARQMEGDLQGAAASYREALRLDPSLVKARYNLATACKELGLFKEAQEELREVVRRAPEHGDAHWNLAVLLLTRGDLAAGWREFVWRFKKSSEAPVRRFQEFPAWDGSALAGRTLLLWGEQGAGDTLQFLRYAPLAAERGGRVLVEVQSASLVEVARNATGVAGVFARGEKLPPFDLQASLMDLPGIFGTELSNMPNRVPYLQVDPARLERCRFLVREDGTLKVGLVWRGNPAHPNDRNRSLQASALAALTGLPGVSFYALQVGGSGELPLAATDLAPAIRDYADTAALLSRLDLVIAVDTSVAHLAGALGIPVWLLVPFIPDWRWMTGREDSPWYPTMRLFRQEQAGDWEGVLSRLRADLAGLVAGAGAAPHAVQPPAAAVGRGSRAEFLNDEGCALDEAGRQEEAVERYREAVRLAPELIAPHYNMGNSLYTLGRNGEAIDCYRRALALDPALPQAWHNLALALKAQGALDEALHALKRAVAAAPDYLEARHHLGELYHATGAFERAEETFRAVLAGHPGYLPSWNALGITLQVQGRLEEAVQCYRTALSRDPDYLHALNNLGSASRAMGHVDEAIACYLRVLELDPSYADARWNLSLIELQLGRYREGWLGYEARFEREDPIPRPELAGPAWDGSSLAGRTILLYAEQGFGDTFQFVRYAPLLAAQGGRVLVQCQGSAIAAVLATVPGVERVLLREDPLPRFDCHASLMSLPFLCGTELATVPAHIPYLFADPLLVERWRPRIPVGGLRVGLVWAGRKSYKDDLKRSLSLPLFAPLAGVSGMRLCALQVGDGAEQAVHPPPGMELADLGSAIRSFADTAAILAQLDLVITADTAVAHLAGGMGVPVWVLLPAACDWRWLMEREDSPWYPTARLFRQKRRGDWAEVLERVARELATLTAKGDKESIR</sequence>
<evidence type="ECO:0000256" key="1">
    <source>
        <dbReference type="PROSITE-ProRule" id="PRU00339"/>
    </source>
</evidence>
<dbReference type="Pfam" id="PF14559">
    <property type="entry name" value="TPR_19"/>
    <property type="match status" value="2"/>
</dbReference>
<feature type="repeat" description="TPR" evidence="1">
    <location>
        <begin position="995"/>
        <end position="1028"/>
    </location>
</feature>
<feature type="repeat" description="TPR" evidence="1">
    <location>
        <begin position="76"/>
        <end position="109"/>
    </location>
</feature>
<feature type="repeat" description="TPR" evidence="1">
    <location>
        <begin position="532"/>
        <end position="565"/>
    </location>
</feature>
<dbReference type="PANTHER" id="PTHR44809:SF1">
    <property type="entry name" value="PROTEIN O-MANNOSYL-TRANSFERASE TMTC1"/>
    <property type="match status" value="1"/>
</dbReference>
<dbReference type="InterPro" id="IPR002201">
    <property type="entry name" value="Glyco_trans_9"/>
</dbReference>
<dbReference type="PANTHER" id="PTHR44809">
    <property type="match status" value="1"/>
</dbReference>
<feature type="repeat" description="TPR" evidence="1">
    <location>
        <begin position="927"/>
        <end position="960"/>
    </location>
</feature>
<feature type="repeat" description="TPR" evidence="1">
    <location>
        <begin position="961"/>
        <end position="994"/>
    </location>
</feature>
<dbReference type="SUPFAM" id="SSF48452">
    <property type="entry name" value="TPR-like"/>
    <property type="match status" value="3"/>
</dbReference>
<feature type="repeat" description="TPR" evidence="1">
    <location>
        <begin position="1029"/>
        <end position="1062"/>
    </location>
</feature>
<dbReference type="Pfam" id="PF13414">
    <property type="entry name" value="TPR_11"/>
    <property type="match status" value="1"/>
</dbReference>
<dbReference type="InterPro" id="IPR019734">
    <property type="entry name" value="TPR_rpt"/>
</dbReference>
<dbReference type="PROSITE" id="PS50005">
    <property type="entry name" value="TPR"/>
    <property type="match status" value="8"/>
</dbReference>
<keyword evidence="3" id="KW-1185">Reference proteome</keyword>
<dbReference type="SMART" id="SM00028">
    <property type="entry name" value="TPR"/>
    <property type="match status" value="13"/>
</dbReference>
<feature type="repeat" description="TPR" evidence="1">
    <location>
        <begin position="1097"/>
        <end position="1130"/>
    </location>
</feature>
<dbReference type="Gene3D" id="1.25.40.10">
    <property type="entry name" value="Tetratricopeptide repeat domain"/>
    <property type="match status" value="6"/>
</dbReference>
<protein>
    <submittedName>
        <fullName evidence="2">Tetratricopeptide repeat protein</fullName>
    </submittedName>
</protein>
<dbReference type="InterPro" id="IPR052943">
    <property type="entry name" value="TMTC_O-mannosyl-trnsfr"/>
</dbReference>
<dbReference type="InterPro" id="IPR011990">
    <property type="entry name" value="TPR-like_helical_dom_sf"/>
</dbReference>
<accession>A0A4S1CME2</accession>
<dbReference type="EMBL" id="SRSC01000001">
    <property type="protein sequence ID" value="TGU74967.1"/>
    <property type="molecule type" value="Genomic_DNA"/>
</dbReference>
<evidence type="ECO:0000313" key="2">
    <source>
        <dbReference type="EMBL" id="TGU74967.1"/>
    </source>
</evidence>
<keyword evidence="1" id="KW-0802">TPR repeat</keyword>
<dbReference type="Pfam" id="PF01075">
    <property type="entry name" value="Glyco_transf_9"/>
    <property type="match status" value="1"/>
</dbReference>
<dbReference type="Pfam" id="PF13424">
    <property type="entry name" value="TPR_12"/>
    <property type="match status" value="1"/>
</dbReference>
<comment type="caution">
    <text evidence="2">The sequence shown here is derived from an EMBL/GenBank/DDBJ whole genome shotgun (WGS) entry which is preliminary data.</text>
</comment>
<gene>
    <name evidence="2" type="ORF">E4633_05785</name>
</gene>